<feature type="region of interest" description="Disordered" evidence="1">
    <location>
        <begin position="30"/>
        <end position="121"/>
    </location>
</feature>
<name>A0A6H5GGN3_9HEMI</name>
<organism evidence="2 3">
    <name type="scientific">Nesidiocoris tenuis</name>
    <dbReference type="NCBI Taxonomy" id="355587"/>
    <lineage>
        <taxon>Eukaryota</taxon>
        <taxon>Metazoa</taxon>
        <taxon>Ecdysozoa</taxon>
        <taxon>Arthropoda</taxon>
        <taxon>Hexapoda</taxon>
        <taxon>Insecta</taxon>
        <taxon>Pterygota</taxon>
        <taxon>Neoptera</taxon>
        <taxon>Paraneoptera</taxon>
        <taxon>Hemiptera</taxon>
        <taxon>Heteroptera</taxon>
        <taxon>Panheteroptera</taxon>
        <taxon>Cimicomorpha</taxon>
        <taxon>Miridae</taxon>
        <taxon>Dicyphina</taxon>
        <taxon>Nesidiocoris</taxon>
    </lineage>
</organism>
<keyword evidence="3" id="KW-1185">Reference proteome</keyword>
<evidence type="ECO:0000313" key="2">
    <source>
        <dbReference type="EMBL" id="CAB0002192.1"/>
    </source>
</evidence>
<dbReference type="EMBL" id="CADCXU010011965">
    <property type="protein sequence ID" value="CAB0002192.1"/>
    <property type="molecule type" value="Genomic_DNA"/>
</dbReference>
<evidence type="ECO:0000256" key="1">
    <source>
        <dbReference type="SAM" id="MobiDB-lite"/>
    </source>
</evidence>
<feature type="compositionally biased region" description="Pro residues" evidence="1">
    <location>
        <begin position="334"/>
        <end position="349"/>
    </location>
</feature>
<gene>
    <name evidence="2" type="ORF">NTEN_LOCUS7979</name>
</gene>
<dbReference type="Proteomes" id="UP000479000">
    <property type="component" value="Unassembled WGS sequence"/>
</dbReference>
<proteinExistence type="predicted"/>
<reference evidence="2 3" key="1">
    <citation type="submission" date="2020-02" db="EMBL/GenBank/DDBJ databases">
        <authorList>
            <person name="Ferguson B K."/>
        </authorList>
    </citation>
    <scope>NUCLEOTIDE SEQUENCE [LARGE SCALE GENOMIC DNA]</scope>
</reference>
<evidence type="ECO:0000313" key="3">
    <source>
        <dbReference type="Proteomes" id="UP000479000"/>
    </source>
</evidence>
<dbReference type="AlphaFoldDB" id="A0A6H5GGN3"/>
<feature type="region of interest" description="Disordered" evidence="1">
    <location>
        <begin position="271"/>
        <end position="411"/>
    </location>
</feature>
<accession>A0A6H5GGN3</accession>
<feature type="compositionally biased region" description="Low complexity" evidence="1">
    <location>
        <begin position="350"/>
        <end position="359"/>
    </location>
</feature>
<sequence>MGNAKILNFRFNSWSRGVPCKIYMLTFSGTPTVTAGTTGPTRPRSSRREQLTAQNDHPDGSATARAHLPHRAKLRPSLNANPPSLPPLEEQRRNKEDEFGDENWYSSDEEAGSGPLSSILNKISNRPKQEPQEAPKVALPNVNVRLSSFEYLFARDPRMRVEASPPPSSSTYLMNLPPLDMDLRLGSTSGPSTSGSSLTSGDVDLRQLPFKPVPVHQAAREIDASLSANPPIPWHLVKVPPMPPIDFSHVHPKNVLDPRLKRYIGEGASSRMSAHVAAPANPPQFIGHPPAPQPPPSQSQQPAPSTTRDPRQRALANDPRRMAQASAGPMVIPQMPPIRPMLGPHPFPNGPTNGPNLGPSFHPHQGPPMPPGMYPMPGDSDMRNPNMNAFPGDVDLRFPPSGPSHHHQHYP</sequence>
<protein>
    <submittedName>
        <fullName evidence="2">Uncharacterized protein</fullName>
    </submittedName>
</protein>
<dbReference type="OrthoDB" id="411372at2759"/>
<feature type="compositionally biased region" description="Pro residues" evidence="1">
    <location>
        <begin position="365"/>
        <end position="374"/>
    </location>
</feature>
<feature type="compositionally biased region" description="Low complexity" evidence="1">
    <location>
        <begin position="30"/>
        <end position="43"/>
    </location>
</feature>